<evidence type="ECO:0000313" key="2">
    <source>
        <dbReference type="EMBL" id="PIN14948.1"/>
    </source>
</evidence>
<accession>A0A2G9HBR9</accession>
<comment type="caution">
    <text evidence="2">The sequence shown here is derived from an EMBL/GenBank/DDBJ whole genome shotgun (WGS) entry which is preliminary data.</text>
</comment>
<organism evidence="2 3">
    <name type="scientific">Handroanthus impetiginosus</name>
    <dbReference type="NCBI Taxonomy" id="429701"/>
    <lineage>
        <taxon>Eukaryota</taxon>
        <taxon>Viridiplantae</taxon>
        <taxon>Streptophyta</taxon>
        <taxon>Embryophyta</taxon>
        <taxon>Tracheophyta</taxon>
        <taxon>Spermatophyta</taxon>
        <taxon>Magnoliopsida</taxon>
        <taxon>eudicotyledons</taxon>
        <taxon>Gunneridae</taxon>
        <taxon>Pentapetalae</taxon>
        <taxon>asterids</taxon>
        <taxon>lamiids</taxon>
        <taxon>Lamiales</taxon>
        <taxon>Bignoniaceae</taxon>
        <taxon>Crescentiina</taxon>
        <taxon>Tabebuia alliance</taxon>
        <taxon>Handroanthus</taxon>
    </lineage>
</organism>
<keyword evidence="3" id="KW-1185">Reference proteome</keyword>
<gene>
    <name evidence="2" type="ORF">CDL12_12423</name>
</gene>
<proteinExistence type="predicted"/>
<evidence type="ECO:0000313" key="3">
    <source>
        <dbReference type="Proteomes" id="UP000231279"/>
    </source>
</evidence>
<dbReference type="Proteomes" id="UP000231279">
    <property type="component" value="Unassembled WGS sequence"/>
</dbReference>
<dbReference type="EMBL" id="NKXS01002183">
    <property type="protein sequence ID" value="PIN14948.1"/>
    <property type="molecule type" value="Genomic_DNA"/>
</dbReference>
<keyword evidence="1" id="KW-0732">Signal</keyword>
<evidence type="ECO:0000256" key="1">
    <source>
        <dbReference type="SAM" id="SignalP"/>
    </source>
</evidence>
<feature type="chain" id="PRO_5013849755" evidence="1">
    <location>
        <begin position="27"/>
        <end position="61"/>
    </location>
</feature>
<feature type="signal peptide" evidence="1">
    <location>
        <begin position="1"/>
        <end position="26"/>
    </location>
</feature>
<protein>
    <submittedName>
        <fullName evidence="2">Uncharacterized protein</fullName>
    </submittedName>
</protein>
<dbReference type="AlphaFoldDB" id="A0A2G9HBR9"/>
<name>A0A2G9HBR9_9LAMI</name>
<sequence>MCGPNYEAKVTCLSCVLVLLSFPVCGMRKQFVYCCTPSFLYSNSRFSYLYRNFGAYIYAFI</sequence>
<reference evidence="3" key="1">
    <citation type="journal article" date="2018" name="Gigascience">
        <title>Genome assembly of the Pink Ipe (Handroanthus impetiginosus, Bignoniaceae), a highly valued, ecologically keystone Neotropical timber forest tree.</title>
        <authorList>
            <person name="Silva-Junior O.B."/>
            <person name="Grattapaglia D."/>
            <person name="Novaes E."/>
            <person name="Collevatti R.G."/>
        </authorList>
    </citation>
    <scope>NUCLEOTIDE SEQUENCE [LARGE SCALE GENOMIC DNA]</scope>
    <source>
        <strain evidence="3">cv. UFG-1</strain>
    </source>
</reference>